<dbReference type="InterPro" id="IPR006439">
    <property type="entry name" value="HAD-SF_hydro_IA"/>
</dbReference>
<dbReference type="InterPro" id="IPR023198">
    <property type="entry name" value="PGP-like_dom2"/>
</dbReference>
<dbReference type="Gene3D" id="1.10.150.240">
    <property type="entry name" value="Putative phosphatase, domain 2"/>
    <property type="match status" value="1"/>
</dbReference>
<proteinExistence type="inferred from homology"/>
<dbReference type="RefSeq" id="WP_189748245.1">
    <property type="nucleotide sequence ID" value="NZ_BMRL01000039.1"/>
</dbReference>
<comment type="cofactor">
    <cofactor evidence="1">
        <name>Mg(2+)</name>
        <dbReference type="ChEBI" id="CHEBI:18420"/>
    </cofactor>
</comment>
<protein>
    <submittedName>
        <fullName evidence="6">Hydrolase</fullName>
    </submittedName>
</protein>
<evidence type="ECO:0000313" key="7">
    <source>
        <dbReference type="Proteomes" id="UP000613974"/>
    </source>
</evidence>
<evidence type="ECO:0000256" key="3">
    <source>
        <dbReference type="ARBA" id="ARBA00022723"/>
    </source>
</evidence>
<comment type="caution">
    <text evidence="6">The sequence shown here is derived from an EMBL/GenBank/DDBJ whole genome shotgun (WGS) entry which is preliminary data.</text>
</comment>
<accession>A0ABQ3SPC5</accession>
<keyword evidence="5" id="KW-0119">Carbohydrate metabolism</keyword>
<name>A0ABQ3SPC5_9ACTN</name>
<keyword evidence="3" id="KW-0479">Metal-binding</keyword>
<dbReference type="InterPro" id="IPR051600">
    <property type="entry name" value="Beta-PGM-like"/>
</dbReference>
<evidence type="ECO:0000313" key="6">
    <source>
        <dbReference type="EMBL" id="GHI69987.1"/>
    </source>
</evidence>
<evidence type="ECO:0000256" key="1">
    <source>
        <dbReference type="ARBA" id="ARBA00001946"/>
    </source>
</evidence>
<keyword evidence="7" id="KW-1185">Reference proteome</keyword>
<dbReference type="NCBIfam" id="TIGR01509">
    <property type="entry name" value="HAD-SF-IA-v3"/>
    <property type="match status" value="1"/>
</dbReference>
<dbReference type="SUPFAM" id="SSF56784">
    <property type="entry name" value="HAD-like"/>
    <property type="match status" value="1"/>
</dbReference>
<comment type="similarity">
    <text evidence="2">Belongs to the HAD-like hydrolase superfamily. CbbY/CbbZ/Gph/YieH family.</text>
</comment>
<organism evidence="6 7">
    <name type="scientific">Streptomyces nojiriensis</name>
    <dbReference type="NCBI Taxonomy" id="66374"/>
    <lineage>
        <taxon>Bacteria</taxon>
        <taxon>Bacillati</taxon>
        <taxon>Actinomycetota</taxon>
        <taxon>Actinomycetes</taxon>
        <taxon>Kitasatosporales</taxon>
        <taxon>Streptomycetaceae</taxon>
        <taxon>Streptomyces</taxon>
    </lineage>
</organism>
<dbReference type="Proteomes" id="UP000613974">
    <property type="component" value="Unassembled WGS sequence"/>
</dbReference>
<dbReference type="InterPro" id="IPR036412">
    <property type="entry name" value="HAD-like_sf"/>
</dbReference>
<keyword evidence="6" id="KW-0378">Hydrolase</keyword>
<dbReference type="PANTHER" id="PTHR46193">
    <property type="entry name" value="6-PHOSPHOGLUCONATE PHOSPHATASE"/>
    <property type="match status" value="1"/>
</dbReference>
<gene>
    <name evidence="6" type="ORF">Snoj_39050</name>
</gene>
<evidence type="ECO:0000256" key="5">
    <source>
        <dbReference type="ARBA" id="ARBA00023277"/>
    </source>
</evidence>
<evidence type="ECO:0000256" key="4">
    <source>
        <dbReference type="ARBA" id="ARBA00022842"/>
    </source>
</evidence>
<sequence length="253" mass="26968">MNGLRAVVFDTDGVLLATADRHAAAWQETFDGCLPAWPPPHAGVRPRPFDPVRDYRDLVDGRSRLDGVRAFLTARHIDLPPGTPEDPPGCATVHAVAARKEEVFTAMLRTEGVRAFDDVRPALRELRERTIRCAAVSASRHARSLLESADLIGCFDALVDGRDAAALALPGKPDPALFLEAAGRLGVTPAHTAVVEDALAGVEAGRRGRFRLVVGLDREDDPRTGDALRAHGAQLVLPGLGGLPAALEGGRRP</sequence>
<dbReference type="InterPro" id="IPR023214">
    <property type="entry name" value="HAD_sf"/>
</dbReference>
<evidence type="ECO:0000256" key="2">
    <source>
        <dbReference type="ARBA" id="ARBA00006171"/>
    </source>
</evidence>
<keyword evidence="4" id="KW-0460">Magnesium</keyword>
<dbReference type="SFLD" id="SFLDG01129">
    <property type="entry name" value="C1.5:_HAD__Beta-PGM__Phosphata"/>
    <property type="match status" value="1"/>
</dbReference>
<dbReference type="SFLD" id="SFLDS00003">
    <property type="entry name" value="Haloacid_Dehalogenase"/>
    <property type="match status" value="1"/>
</dbReference>
<reference evidence="7" key="1">
    <citation type="submission" date="2023-07" db="EMBL/GenBank/DDBJ databases">
        <title>Whole genome shotgun sequence of Streptomyces nojiriensis NBRC 13794.</title>
        <authorList>
            <person name="Komaki H."/>
            <person name="Tamura T."/>
        </authorList>
    </citation>
    <scope>NUCLEOTIDE SEQUENCE [LARGE SCALE GENOMIC DNA]</scope>
    <source>
        <strain evidence="7">NBRC 13794</strain>
    </source>
</reference>
<dbReference type="PANTHER" id="PTHR46193:SF18">
    <property type="entry name" value="HEXITOL PHOSPHATASE B"/>
    <property type="match status" value="1"/>
</dbReference>
<dbReference type="Gene3D" id="3.40.50.1000">
    <property type="entry name" value="HAD superfamily/HAD-like"/>
    <property type="match status" value="1"/>
</dbReference>
<dbReference type="GeneID" id="95588240"/>
<dbReference type="EMBL" id="BNEC01000005">
    <property type="protein sequence ID" value="GHI69987.1"/>
    <property type="molecule type" value="Genomic_DNA"/>
</dbReference>
<dbReference type="GO" id="GO:0016787">
    <property type="term" value="F:hydrolase activity"/>
    <property type="evidence" value="ECO:0007669"/>
    <property type="project" value="UniProtKB-KW"/>
</dbReference>
<dbReference type="Pfam" id="PF00702">
    <property type="entry name" value="Hydrolase"/>
    <property type="match status" value="1"/>
</dbReference>